<dbReference type="AlphaFoldDB" id="A0A0U9HKF0"/>
<feature type="compositionally biased region" description="Gly residues" evidence="1">
    <location>
        <begin position="819"/>
        <end position="847"/>
    </location>
</feature>
<proteinExistence type="predicted"/>
<sequence>MKDRLEQQSKQHLKEVTALRVKHRSAIQTFKGTLEGTALRERKMQGGSTAPTLRKMSSKIETMLTELFANSEARRQALYEHYRRHPSDYQLITNVAAANRTTFEALCRLHPEWLQPHQRAVIEAIEAAWTVNQCLAMQIHCKLGHGEKWQNLINLLCKTYNSLAKEWQPREILYEGSKLYLPSLKSKGRVNEHRETLHAIIPLLQNEDGTACWTELPLLINETILLDRARGYLQSRTLQNQDKVWLHWGGDAAGWLRGQSHSIWGFKLLGNQRVVSHSPKDMRVALTFEGKDKYSTYKEYLQPFLQHMEDLAEGGVLVENTQYEVEQTMGADYVLMCELLGHSGAGATNGCCLCEQHKDLYGKTVLNDDGRRVPVKAKARTTESMAAAAHRPWTTGPDVHCPHCDERFPDQAAVDASKPPETKTEIRNFQLRHAGMRFGTPPLFKFPITAYVICILHLLLRLMAITFLRTVAVNINTVAKADAVNALIKALHLGCKKLEPRKKSGDKKKDTQNLNFIGREARVLLHPDVYNTFLNIVIDDDEKRANARTIWDNLACFYNELIKPLDDPTDQAERLRKSVLVQDKAVAYVDSFTAQVGMDKATLYMHQAMDHIPEMVLRFEVDISDMSQQFVEAKLKEGKTDMQLFSNKRLVDETQKKGRNQQVMAKGRERIALKQSIDFPLSRNEKRQLGDGSKAAEQTVERARRRGQLASRSQAQIEKRVAKCAPDVSRVYLGYKNKLEQLTGLEEGGESDEELPNNVASRASASFISNANTSGNQGPVSGMPRASGVAESEVGRGAGVEPERGGLAAGPALAQAAGRGAGRGGRAGGGGARGRGPGGAGRGAGARGRGRGRTTGGRAIPASARPN</sequence>
<feature type="region of interest" description="Disordered" evidence="1">
    <location>
        <begin position="769"/>
        <end position="867"/>
    </location>
</feature>
<name>A0A0U9HKF0_KLENI</name>
<dbReference type="PANTHER" id="PTHR31424:SF3">
    <property type="entry name" value="RING-TYPE DOMAIN-CONTAINING PROTEIN"/>
    <property type="match status" value="1"/>
</dbReference>
<protein>
    <submittedName>
        <fullName evidence="2">Uncharacterized protein</fullName>
    </submittedName>
</protein>
<evidence type="ECO:0000256" key="1">
    <source>
        <dbReference type="SAM" id="MobiDB-lite"/>
    </source>
</evidence>
<evidence type="ECO:0000313" key="3">
    <source>
        <dbReference type="Proteomes" id="UP000054558"/>
    </source>
</evidence>
<feature type="compositionally biased region" description="Polar residues" evidence="1">
    <location>
        <begin position="769"/>
        <end position="779"/>
    </location>
</feature>
<keyword evidence="3" id="KW-1185">Reference proteome</keyword>
<gene>
    <name evidence="2" type="ORF">KFL_003430020</name>
</gene>
<reference evidence="2 3" key="1">
    <citation type="journal article" date="2014" name="Nat. Commun.">
        <title>Klebsormidium flaccidum genome reveals primary factors for plant terrestrial adaptation.</title>
        <authorList>
            <person name="Hori K."/>
            <person name="Maruyama F."/>
            <person name="Fujisawa T."/>
            <person name="Togashi T."/>
            <person name="Yamamoto N."/>
            <person name="Seo M."/>
            <person name="Sato S."/>
            <person name="Yamada T."/>
            <person name="Mori H."/>
            <person name="Tajima N."/>
            <person name="Moriyama T."/>
            <person name="Ikeuchi M."/>
            <person name="Watanabe M."/>
            <person name="Wada H."/>
            <person name="Kobayashi K."/>
            <person name="Saito M."/>
            <person name="Masuda T."/>
            <person name="Sasaki-Sekimoto Y."/>
            <person name="Mashiguchi K."/>
            <person name="Awai K."/>
            <person name="Shimojima M."/>
            <person name="Masuda S."/>
            <person name="Iwai M."/>
            <person name="Nobusawa T."/>
            <person name="Narise T."/>
            <person name="Kondo S."/>
            <person name="Saito H."/>
            <person name="Sato R."/>
            <person name="Murakawa M."/>
            <person name="Ihara Y."/>
            <person name="Oshima-Yamada Y."/>
            <person name="Ohtaka K."/>
            <person name="Satoh M."/>
            <person name="Sonobe K."/>
            <person name="Ishii M."/>
            <person name="Ohtani R."/>
            <person name="Kanamori-Sato M."/>
            <person name="Honoki R."/>
            <person name="Miyazaki D."/>
            <person name="Mochizuki H."/>
            <person name="Umetsu J."/>
            <person name="Higashi K."/>
            <person name="Shibata D."/>
            <person name="Kamiya Y."/>
            <person name="Sato N."/>
            <person name="Nakamura Y."/>
            <person name="Tabata S."/>
            <person name="Ida S."/>
            <person name="Kurokawa K."/>
            <person name="Ohta H."/>
        </authorList>
    </citation>
    <scope>NUCLEOTIDE SEQUENCE [LARGE SCALE GENOMIC DNA]</scope>
    <source>
        <strain evidence="2 3">NIES-2285</strain>
    </source>
</reference>
<feature type="compositionally biased region" description="Low complexity" evidence="1">
    <location>
        <begin position="805"/>
        <end position="818"/>
    </location>
</feature>
<dbReference type="EMBL" id="DF237292">
    <property type="protein sequence ID" value="GAQ87283.1"/>
    <property type="molecule type" value="Genomic_DNA"/>
</dbReference>
<dbReference type="Proteomes" id="UP000054558">
    <property type="component" value="Unassembled WGS sequence"/>
</dbReference>
<accession>A0A0U9HKF0</accession>
<evidence type="ECO:0000313" key="2">
    <source>
        <dbReference type="EMBL" id="GAQ87283.1"/>
    </source>
</evidence>
<dbReference type="PANTHER" id="PTHR31424">
    <property type="entry name" value="PROTEIN CBG23806"/>
    <property type="match status" value="1"/>
</dbReference>
<organism evidence="2 3">
    <name type="scientific">Klebsormidium nitens</name>
    <name type="common">Green alga</name>
    <name type="synonym">Ulothrix nitens</name>
    <dbReference type="NCBI Taxonomy" id="105231"/>
    <lineage>
        <taxon>Eukaryota</taxon>
        <taxon>Viridiplantae</taxon>
        <taxon>Streptophyta</taxon>
        <taxon>Klebsormidiophyceae</taxon>
        <taxon>Klebsormidiales</taxon>
        <taxon>Klebsormidiaceae</taxon>
        <taxon>Klebsormidium</taxon>
    </lineage>
</organism>